<reference evidence="3" key="1">
    <citation type="submission" date="2020-02" db="EMBL/GenBank/DDBJ databases">
        <authorList>
            <person name="Meier V. D."/>
        </authorList>
    </citation>
    <scope>NUCLEOTIDE SEQUENCE</scope>
    <source>
        <strain evidence="3">AVDCRST_MAG47</strain>
    </source>
</reference>
<feature type="short sequence motif" description="HXTX 2" evidence="2">
    <location>
        <begin position="133"/>
        <end position="136"/>
    </location>
</feature>
<dbReference type="GO" id="GO:0016874">
    <property type="term" value="F:ligase activity"/>
    <property type="evidence" value="ECO:0007669"/>
    <property type="project" value="UniProtKB-KW"/>
</dbReference>
<accession>A0A6J4MUG6</accession>
<dbReference type="Pfam" id="PF13563">
    <property type="entry name" value="2_5_RNA_ligase2"/>
    <property type="match status" value="1"/>
</dbReference>
<dbReference type="GO" id="GO:0008664">
    <property type="term" value="F:RNA 2',3'-cyclic 3'-phosphodiesterase activity"/>
    <property type="evidence" value="ECO:0007669"/>
    <property type="project" value="UniProtKB-EC"/>
</dbReference>
<gene>
    <name evidence="3" type="ORF">AVDCRST_MAG47-1015</name>
</gene>
<comment type="similarity">
    <text evidence="2">Belongs to the 2H phosphoesterase superfamily. ThpR family.</text>
</comment>
<dbReference type="HAMAP" id="MF_01940">
    <property type="entry name" value="RNA_CPDase"/>
    <property type="match status" value="1"/>
</dbReference>
<name>A0A6J4MUG6_9ACTN</name>
<feature type="short sequence motif" description="HXTX 1" evidence="2">
    <location>
        <begin position="43"/>
        <end position="46"/>
    </location>
</feature>
<comment type="catalytic activity">
    <reaction evidence="2">
        <text>a 3'-end 2',3'-cyclophospho-ribonucleotide-RNA + H2O = a 3'-end 2'-phospho-ribonucleotide-RNA + H(+)</text>
        <dbReference type="Rhea" id="RHEA:11828"/>
        <dbReference type="Rhea" id="RHEA-COMP:10464"/>
        <dbReference type="Rhea" id="RHEA-COMP:17353"/>
        <dbReference type="ChEBI" id="CHEBI:15377"/>
        <dbReference type="ChEBI" id="CHEBI:15378"/>
        <dbReference type="ChEBI" id="CHEBI:83064"/>
        <dbReference type="ChEBI" id="CHEBI:173113"/>
        <dbReference type="EC" id="3.1.4.58"/>
    </reaction>
</comment>
<sequence length="203" mass="22427">MRMFAAVVPPQDVLEDLEEFLGPRQEAGPESAPFRWTRPEGWHLTLAFMAQVPERSLDDLLERLSRAGRRRDPFTLRLAGGGAFPNPARAKVLYAGVEAGPDDLEELRRLSTGARAAAGKSGAPADGATFRPHLTLARMRRPVEATRWLRVLSTYRSREFTVTDFSLVQSHLGQGPGNRPRYEIVRSFELGKPVGSPADDPPA</sequence>
<dbReference type="InterPro" id="IPR009097">
    <property type="entry name" value="Cyclic_Pdiesterase"/>
</dbReference>
<dbReference type="AlphaFoldDB" id="A0A6J4MUG6"/>
<dbReference type="InterPro" id="IPR004175">
    <property type="entry name" value="RNA_CPDase"/>
</dbReference>
<feature type="active site" description="Proton acceptor" evidence="2">
    <location>
        <position position="133"/>
    </location>
</feature>
<feature type="active site" description="Proton donor" evidence="2">
    <location>
        <position position="43"/>
    </location>
</feature>
<evidence type="ECO:0000256" key="2">
    <source>
        <dbReference type="HAMAP-Rule" id="MF_01940"/>
    </source>
</evidence>
<keyword evidence="1 2" id="KW-0378">Hydrolase</keyword>
<dbReference type="Gene3D" id="3.90.1140.10">
    <property type="entry name" value="Cyclic phosphodiesterase"/>
    <property type="match status" value="1"/>
</dbReference>
<evidence type="ECO:0000256" key="1">
    <source>
        <dbReference type="ARBA" id="ARBA00022801"/>
    </source>
</evidence>
<dbReference type="PANTHER" id="PTHR35561">
    <property type="entry name" value="RNA 2',3'-CYCLIC PHOSPHODIESTERASE"/>
    <property type="match status" value="1"/>
</dbReference>
<comment type="function">
    <text evidence="2">Hydrolyzes RNA 2',3'-cyclic phosphodiester to an RNA 2'-phosphomonoester.</text>
</comment>
<dbReference type="EC" id="3.1.4.58" evidence="2"/>
<protein>
    <recommendedName>
        <fullName evidence="2">RNA 2',3'-cyclic phosphodiesterase</fullName>
        <shortName evidence="2">RNA 2',3'-CPDase</shortName>
        <ecNumber evidence="2">3.1.4.58</ecNumber>
    </recommendedName>
</protein>
<evidence type="ECO:0000313" key="3">
    <source>
        <dbReference type="EMBL" id="CAA9369310.1"/>
    </source>
</evidence>
<keyword evidence="3" id="KW-0436">Ligase</keyword>
<dbReference type="PANTHER" id="PTHR35561:SF1">
    <property type="entry name" value="RNA 2',3'-CYCLIC PHOSPHODIESTERASE"/>
    <property type="match status" value="1"/>
</dbReference>
<dbReference type="EMBL" id="CADCUK010000074">
    <property type="protein sequence ID" value="CAA9369310.1"/>
    <property type="molecule type" value="Genomic_DNA"/>
</dbReference>
<dbReference type="NCBIfam" id="TIGR02258">
    <property type="entry name" value="2_5_ligase"/>
    <property type="match status" value="1"/>
</dbReference>
<organism evidence="3">
    <name type="scientific">uncultured Nocardioidaceae bacterium</name>
    <dbReference type="NCBI Taxonomy" id="253824"/>
    <lineage>
        <taxon>Bacteria</taxon>
        <taxon>Bacillati</taxon>
        <taxon>Actinomycetota</taxon>
        <taxon>Actinomycetes</taxon>
        <taxon>Propionibacteriales</taxon>
        <taxon>Nocardioidaceae</taxon>
        <taxon>environmental samples</taxon>
    </lineage>
</organism>
<dbReference type="GO" id="GO:0004113">
    <property type="term" value="F:2',3'-cyclic-nucleotide 3'-phosphodiesterase activity"/>
    <property type="evidence" value="ECO:0007669"/>
    <property type="project" value="InterPro"/>
</dbReference>
<proteinExistence type="inferred from homology"/>
<dbReference type="SUPFAM" id="SSF55144">
    <property type="entry name" value="LigT-like"/>
    <property type="match status" value="1"/>
</dbReference>